<dbReference type="InterPro" id="IPR008927">
    <property type="entry name" value="6-PGluconate_DH-like_C_sf"/>
</dbReference>
<feature type="domain" description="Ketopantoate reductase C-terminal" evidence="8">
    <location>
        <begin position="200"/>
        <end position="320"/>
    </location>
</feature>
<dbReference type="PANTHER" id="PTHR21708:SF45">
    <property type="entry name" value="2-DEHYDROPANTOATE 2-REDUCTASE"/>
    <property type="match status" value="1"/>
</dbReference>
<dbReference type="SUPFAM" id="SSF51735">
    <property type="entry name" value="NAD(P)-binding Rossmann-fold domains"/>
    <property type="match status" value="1"/>
</dbReference>
<sequence length="328" mass="34290">MSTAKICIVGAGAVGGLLAVKMGQGVASVSVLARGDHLDRIAADGLTLIDGEQRSVARLAASDDAGKLGRQDIVIVALKAQGLVAAAPSLAPLVGPDTIIVPMMNGVPWWFFNGFGGRLSGGTLQTVDPGGVISRVLPPAQVVGAVVHLSSAVAGPGIIRRGRGNLLLLGDPSGTETPRLRRVEDLLAGAGFEARATGEIQREVWLKLWGNMNMNPISALTHSTADVIMDDALTAELVRRMMEEAAEVGQAMGITMNMTIDQRFAVTRELGAFKTSMLQDLEACRGLEIDAILAAPIEIGDRLGIAMPYSKAVLGLVRQRARNAGLYG</sequence>
<evidence type="ECO:0000313" key="10">
    <source>
        <dbReference type="Proteomes" id="UP000321638"/>
    </source>
</evidence>
<evidence type="ECO:0000256" key="6">
    <source>
        <dbReference type="ARBA" id="ARBA00048793"/>
    </source>
</evidence>
<dbReference type="SUPFAM" id="SSF48179">
    <property type="entry name" value="6-phosphogluconate dehydrogenase C-terminal domain-like"/>
    <property type="match status" value="1"/>
</dbReference>
<dbReference type="InterPro" id="IPR036291">
    <property type="entry name" value="NAD(P)-bd_dom_sf"/>
</dbReference>
<gene>
    <name evidence="9" type="ORF">FHP25_19515</name>
</gene>
<dbReference type="OrthoDB" id="247668at2"/>
<evidence type="ECO:0000256" key="5">
    <source>
        <dbReference type="ARBA" id="ARBA00032024"/>
    </source>
</evidence>
<name>A0A5C8PJ53_9HYPH</name>
<comment type="catalytic activity">
    <reaction evidence="6">
        <text>(R)-pantoate + NADP(+) = 2-dehydropantoate + NADPH + H(+)</text>
        <dbReference type="Rhea" id="RHEA:16233"/>
        <dbReference type="ChEBI" id="CHEBI:11561"/>
        <dbReference type="ChEBI" id="CHEBI:15378"/>
        <dbReference type="ChEBI" id="CHEBI:15980"/>
        <dbReference type="ChEBI" id="CHEBI:57783"/>
        <dbReference type="ChEBI" id="CHEBI:58349"/>
        <dbReference type="EC" id="1.1.1.169"/>
    </reaction>
</comment>
<dbReference type="PANTHER" id="PTHR21708">
    <property type="entry name" value="PROBABLE 2-DEHYDROPANTOATE 2-REDUCTASE"/>
    <property type="match status" value="1"/>
</dbReference>
<dbReference type="GO" id="GO:0008677">
    <property type="term" value="F:2-dehydropantoate 2-reductase activity"/>
    <property type="evidence" value="ECO:0007669"/>
    <property type="project" value="UniProtKB-EC"/>
</dbReference>
<dbReference type="EC" id="1.1.1.169" evidence="2"/>
<dbReference type="GO" id="GO:0005737">
    <property type="term" value="C:cytoplasm"/>
    <property type="evidence" value="ECO:0007669"/>
    <property type="project" value="TreeGrafter"/>
</dbReference>
<dbReference type="Gene3D" id="3.40.50.720">
    <property type="entry name" value="NAD(P)-binding Rossmann-like Domain"/>
    <property type="match status" value="1"/>
</dbReference>
<dbReference type="FunFam" id="1.10.1040.10:FF:000017">
    <property type="entry name" value="2-dehydropantoate 2-reductase"/>
    <property type="match status" value="1"/>
</dbReference>
<dbReference type="RefSeq" id="WP_147848637.1">
    <property type="nucleotide sequence ID" value="NZ_VDUZ01000022.1"/>
</dbReference>
<dbReference type="Pfam" id="PF02558">
    <property type="entry name" value="ApbA"/>
    <property type="match status" value="1"/>
</dbReference>
<evidence type="ECO:0000259" key="7">
    <source>
        <dbReference type="Pfam" id="PF02558"/>
    </source>
</evidence>
<dbReference type="InterPro" id="IPR013332">
    <property type="entry name" value="KPR_N"/>
</dbReference>
<evidence type="ECO:0000256" key="3">
    <source>
        <dbReference type="ARBA" id="ARBA00019465"/>
    </source>
</evidence>
<proteinExistence type="predicted"/>
<comment type="pathway">
    <text evidence="1">Cofactor biosynthesis; (R)-pantothenate biosynthesis; (R)-pantoate from 3-methyl-2-oxobutanoate: step 2/2.</text>
</comment>
<protein>
    <recommendedName>
        <fullName evidence="3">2-dehydropantoate 2-reductase</fullName>
        <ecNumber evidence="2">1.1.1.169</ecNumber>
    </recommendedName>
    <alternativeName>
        <fullName evidence="5">Ketopantoate reductase</fullName>
    </alternativeName>
</protein>
<evidence type="ECO:0000256" key="2">
    <source>
        <dbReference type="ARBA" id="ARBA00013014"/>
    </source>
</evidence>
<keyword evidence="4" id="KW-0566">Pantothenate biosynthesis</keyword>
<dbReference type="Proteomes" id="UP000321638">
    <property type="component" value="Unassembled WGS sequence"/>
</dbReference>
<reference evidence="9 10" key="1">
    <citation type="submission" date="2019-06" db="EMBL/GenBank/DDBJ databases">
        <title>New taxonomy in bacterial strain CC-CFT640, isolated from vineyard.</title>
        <authorList>
            <person name="Lin S.-Y."/>
            <person name="Tsai C.-F."/>
            <person name="Young C.-C."/>
        </authorList>
    </citation>
    <scope>NUCLEOTIDE SEQUENCE [LARGE SCALE GENOMIC DNA]</scope>
    <source>
        <strain evidence="9 10">CC-CFT640</strain>
    </source>
</reference>
<dbReference type="NCBIfam" id="NF005089">
    <property type="entry name" value="PRK06522.1-4"/>
    <property type="match status" value="1"/>
</dbReference>
<evidence type="ECO:0000256" key="1">
    <source>
        <dbReference type="ARBA" id="ARBA00004994"/>
    </source>
</evidence>
<dbReference type="UniPathway" id="UPA00028">
    <property type="reaction ID" value="UER00004"/>
</dbReference>
<organism evidence="9 10">
    <name type="scientific">Vineibacter terrae</name>
    <dbReference type="NCBI Taxonomy" id="2586908"/>
    <lineage>
        <taxon>Bacteria</taxon>
        <taxon>Pseudomonadati</taxon>
        <taxon>Pseudomonadota</taxon>
        <taxon>Alphaproteobacteria</taxon>
        <taxon>Hyphomicrobiales</taxon>
        <taxon>Vineibacter</taxon>
    </lineage>
</organism>
<dbReference type="EMBL" id="VDUZ01000022">
    <property type="protein sequence ID" value="TXL73842.1"/>
    <property type="molecule type" value="Genomic_DNA"/>
</dbReference>
<feature type="domain" description="Ketopantoate reductase N-terminal" evidence="7">
    <location>
        <begin position="6"/>
        <end position="107"/>
    </location>
</feature>
<evidence type="ECO:0000313" key="9">
    <source>
        <dbReference type="EMBL" id="TXL73842.1"/>
    </source>
</evidence>
<dbReference type="AlphaFoldDB" id="A0A5C8PJ53"/>
<keyword evidence="10" id="KW-1185">Reference proteome</keyword>
<dbReference type="InterPro" id="IPR013328">
    <property type="entry name" value="6PGD_dom2"/>
</dbReference>
<accession>A0A5C8PJ53</accession>
<dbReference type="InterPro" id="IPR051402">
    <property type="entry name" value="KPR-Related"/>
</dbReference>
<dbReference type="GO" id="GO:0015940">
    <property type="term" value="P:pantothenate biosynthetic process"/>
    <property type="evidence" value="ECO:0007669"/>
    <property type="project" value="UniProtKB-UniPathway"/>
</dbReference>
<evidence type="ECO:0000259" key="8">
    <source>
        <dbReference type="Pfam" id="PF08546"/>
    </source>
</evidence>
<evidence type="ECO:0000256" key="4">
    <source>
        <dbReference type="ARBA" id="ARBA00022655"/>
    </source>
</evidence>
<dbReference type="Gene3D" id="1.10.1040.10">
    <property type="entry name" value="N-(1-d-carboxylethyl)-l-norvaline Dehydrogenase, domain 2"/>
    <property type="match status" value="1"/>
</dbReference>
<dbReference type="Pfam" id="PF08546">
    <property type="entry name" value="ApbA_C"/>
    <property type="match status" value="1"/>
</dbReference>
<dbReference type="InterPro" id="IPR013752">
    <property type="entry name" value="KPA_reductase"/>
</dbReference>
<comment type="caution">
    <text evidence="9">The sequence shown here is derived from an EMBL/GenBank/DDBJ whole genome shotgun (WGS) entry which is preliminary data.</text>
</comment>